<keyword evidence="6" id="KW-1185">Reference proteome</keyword>
<evidence type="ECO:0000259" key="4">
    <source>
        <dbReference type="PROSITE" id="PS50127"/>
    </source>
</evidence>
<accession>A0A7J7LYA4</accession>
<dbReference type="PROSITE" id="PS50127">
    <property type="entry name" value="UBC_2"/>
    <property type="match status" value="1"/>
</dbReference>
<sequence length="133" mass="15064">MSSDDGRDREWWNLRGEDEYGVAEGSDPKESYRDGHVDAAEDCANSPVRWSSAMENVLSSPLRGGLLKLMELQVDFPEHYSMEAPQVIFIHPALSHPHIYSNGHICLGPMVYKGTYHLFYQYNPFGAVWGNTD</sequence>
<comment type="similarity">
    <text evidence="1">Belongs to the glycosyl hydrolase 32 family.</text>
</comment>
<dbReference type="InterPro" id="IPR050551">
    <property type="entry name" value="Fructan_Metab_Enzymes"/>
</dbReference>
<dbReference type="AlphaFoldDB" id="A0A7J7LYA4"/>
<evidence type="ECO:0000313" key="5">
    <source>
        <dbReference type="EMBL" id="KAF6147520.1"/>
    </source>
</evidence>
<keyword evidence="3" id="KW-0326">Glycosidase</keyword>
<feature type="domain" description="UBC core" evidence="4">
    <location>
        <begin position="11"/>
        <end position="133"/>
    </location>
</feature>
<gene>
    <name evidence="5" type="ORF">GIB67_014659</name>
</gene>
<dbReference type="Proteomes" id="UP000541444">
    <property type="component" value="Unassembled WGS sequence"/>
</dbReference>
<evidence type="ECO:0000256" key="1">
    <source>
        <dbReference type="ARBA" id="ARBA00009902"/>
    </source>
</evidence>
<dbReference type="InterPro" id="IPR000608">
    <property type="entry name" value="UBC"/>
</dbReference>
<dbReference type="SUPFAM" id="SSF75005">
    <property type="entry name" value="Arabinanase/levansucrase/invertase"/>
    <property type="match status" value="1"/>
</dbReference>
<dbReference type="Pfam" id="PF00179">
    <property type="entry name" value="UQ_con"/>
    <property type="match status" value="1"/>
</dbReference>
<reference evidence="5 6" key="1">
    <citation type="journal article" date="2020" name="IScience">
        <title>Genome Sequencing of the Endangered Kingdonia uniflora (Circaeasteraceae, Ranunculales) Reveals Potential Mechanisms of Evolutionary Specialization.</title>
        <authorList>
            <person name="Sun Y."/>
            <person name="Deng T."/>
            <person name="Zhang A."/>
            <person name="Moore M.J."/>
            <person name="Landis J.B."/>
            <person name="Lin N."/>
            <person name="Zhang H."/>
            <person name="Zhang X."/>
            <person name="Huang J."/>
            <person name="Zhang X."/>
            <person name="Sun H."/>
            <person name="Wang H."/>
        </authorList>
    </citation>
    <scope>NUCLEOTIDE SEQUENCE [LARGE SCALE GENOMIC DNA]</scope>
    <source>
        <strain evidence="5">TB1705</strain>
        <tissue evidence="5">Leaf</tissue>
    </source>
</reference>
<evidence type="ECO:0000256" key="3">
    <source>
        <dbReference type="ARBA" id="ARBA00023295"/>
    </source>
</evidence>
<dbReference type="Pfam" id="PF00251">
    <property type="entry name" value="Glyco_hydro_32N"/>
    <property type="match status" value="1"/>
</dbReference>
<dbReference type="InterPro" id="IPR016135">
    <property type="entry name" value="UBQ-conjugating_enzyme/RWD"/>
</dbReference>
<dbReference type="InterPro" id="IPR023296">
    <property type="entry name" value="Glyco_hydro_beta-prop_sf"/>
</dbReference>
<proteinExistence type="inferred from homology"/>
<dbReference type="GO" id="GO:0016798">
    <property type="term" value="F:hydrolase activity, acting on glycosyl bonds"/>
    <property type="evidence" value="ECO:0007669"/>
    <property type="project" value="UniProtKB-KW"/>
</dbReference>
<dbReference type="PANTHER" id="PTHR31953">
    <property type="entry name" value="BETA-FRUCTOFURANOSIDASE, INSOLUBLE ISOENZYME CWINV1-RELATED"/>
    <property type="match status" value="1"/>
</dbReference>
<organism evidence="5 6">
    <name type="scientific">Kingdonia uniflora</name>
    <dbReference type="NCBI Taxonomy" id="39325"/>
    <lineage>
        <taxon>Eukaryota</taxon>
        <taxon>Viridiplantae</taxon>
        <taxon>Streptophyta</taxon>
        <taxon>Embryophyta</taxon>
        <taxon>Tracheophyta</taxon>
        <taxon>Spermatophyta</taxon>
        <taxon>Magnoliopsida</taxon>
        <taxon>Ranunculales</taxon>
        <taxon>Circaeasteraceae</taxon>
        <taxon>Kingdonia</taxon>
    </lineage>
</organism>
<comment type="caution">
    <text evidence="5">The sequence shown here is derived from an EMBL/GenBank/DDBJ whole genome shotgun (WGS) entry which is preliminary data.</text>
</comment>
<dbReference type="Gene3D" id="2.115.10.20">
    <property type="entry name" value="Glycosyl hydrolase domain, family 43"/>
    <property type="match status" value="1"/>
</dbReference>
<protein>
    <recommendedName>
        <fullName evidence="4">UBC core domain-containing protein</fullName>
    </recommendedName>
</protein>
<dbReference type="SUPFAM" id="SSF54495">
    <property type="entry name" value="UBC-like"/>
    <property type="match status" value="1"/>
</dbReference>
<evidence type="ECO:0000313" key="6">
    <source>
        <dbReference type="Proteomes" id="UP000541444"/>
    </source>
</evidence>
<name>A0A7J7LYA4_9MAGN</name>
<dbReference type="Gene3D" id="3.10.110.10">
    <property type="entry name" value="Ubiquitin Conjugating Enzyme"/>
    <property type="match status" value="1"/>
</dbReference>
<dbReference type="EMBL" id="JACGCM010001899">
    <property type="protein sequence ID" value="KAF6147520.1"/>
    <property type="molecule type" value="Genomic_DNA"/>
</dbReference>
<dbReference type="OrthoDB" id="406833at2759"/>
<dbReference type="InterPro" id="IPR013148">
    <property type="entry name" value="Glyco_hydro_32_N"/>
</dbReference>
<evidence type="ECO:0000256" key="2">
    <source>
        <dbReference type="ARBA" id="ARBA00022801"/>
    </source>
</evidence>
<keyword evidence="2" id="KW-0378">Hydrolase</keyword>